<dbReference type="Pfam" id="PF26593">
    <property type="entry name" value="TraC-like"/>
    <property type="match status" value="1"/>
</dbReference>
<organism evidence="2 3">
    <name type="scientific">Candidatus Taylorbacteria bacterium RIFCSPLOWO2_02_FULL_46_40</name>
    <dbReference type="NCBI Taxonomy" id="1802329"/>
    <lineage>
        <taxon>Bacteria</taxon>
        <taxon>Candidatus Tayloriibacteriota</taxon>
    </lineage>
</organism>
<dbReference type="EMBL" id="MHSH01000043">
    <property type="protein sequence ID" value="OHA40938.1"/>
    <property type="molecule type" value="Genomic_DNA"/>
</dbReference>
<dbReference type="Proteomes" id="UP000176429">
    <property type="component" value="Unassembled WGS sequence"/>
</dbReference>
<comment type="caution">
    <text evidence="2">The sequence shown here is derived from an EMBL/GenBank/DDBJ whole genome shotgun (WGS) entry which is preliminary data.</text>
</comment>
<feature type="domain" description="TraC-like" evidence="1">
    <location>
        <begin position="20"/>
        <end position="198"/>
    </location>
</feature>
<dbReference type="AlphaFoldDB" id="A0A1G2NXZ0"/>
<accession>A0A1G2NXZ0</accession>
<name>A0A1G2NXZ0_9BACT</name>
<evidence type="ECO:0000313" key="3">
    <source>
        <dbReference type="Proteomes" id="UP000176429"/>
    </source>
</evidence>
<evidence type="ECO:0000313" key="2">
    <source>
        <dbReference type="EMBL" id="OHA40938.1"/>
    </source>
</evidence>
<evidence type="ECO:0000259" key="1">
    <source>
        <dbReference type="Pfam" id="PF26593"/>
    </source>
</evidence>
<gene>
    <name evidence="2" type="ORF">A3H68_01085</name>
</gene>
<sequence length="215" mass="24897">MANKEKASQEFVPIKEVRDGVLVLDDGSLRGILLTSSVNFALKSLDTQQAIIYQFQNFLNSLDFSVQIAIQSKRLDIRPYLALMEERYKAQLTDLMKIQVREYIEFVRTFTENSNIMSKSFFIVVPYSPAIMQGKSFIPSGLFGRKQTAKEKTQDERKLFEEQRLQLLQRMSIVEQGLLRMGLRSIQLGTEEIIELFYKIFNPGETDKPIQPEQQ</sequence>
<proteinExistence type="predicted"/>
<protein>
    <recommendedName>
        <fullName evidence="1">TraC-like domain-containing protein</fullName>
    </recommendedName>
</protein>
<dbReference type="InterPro" id="IPR058596">
    <property type="entry name" value="TraC-like_dom"/>
</dbReference>
<reference evidence="2 3" key="1">
    <citation type="journal article" date="2016" name="Nat. Commun.">
        <title>Thousands of microbial genomes shed light on interconnected biogeochemical processes in an aquifer system.</title>
        <authorList>
            <person name="Anantharaman K."/>
            <person name="Brown C.T."/>
            <person name="Hug L.A."/>
            <person name="Sharon I."/>
            <person name="Castelle C.J."/>
            <person name="Probst A.J."/>
            <person name="Thomas B.C."/>
            <person name="Singh A."/>
            <person name="Wilkins M.J."/>
            <person name="Karaoz U."/>
            <person name="Brodie E.L."/>
            <person name="Williams K.H."/>
            <person name="Hubbard S.S."/>
            <person name="Banfield J.F."/>
        </authorList>
    </citation>
    <scope>NUCLEOTIDE SEQUENCE [LARGE SCALE GENOMIC DNA]</scope>
</reference>